<evidence type="ECO:0000313" key="2">
    <source>
        <dbReference type="Proteomes" id="UP000225548"/>
    </source>
</evidence>
<dbReference type="OrthoDB" id="4739604at2"/>
<dbReference type="GO" id="GO:0006006">
    <property type="term" value="P:glucose metabolic process"/>
    <property type="evidence" value="ECO:0007669"/>
    <property type="project" value="TreeGrafter"/>
</dbReference>
<dbReference type="AlphaFoldDB" id="A0A2A9E663"/>
<evidence type="ECO:0000313" key="1">
    <source>
        <dbReference type="EMBL" id="PFG33845.1"/>
    </source>
</evidence>
<dbReference type="GO" id="GO:0030246">
    <property type="term" value="F:carbohydrate binding"/>
    <property type="evidence" value="ECO:0007669"/>
    <property type="project" value="InterPro"/>
</dbReference>
<accession>A0A2A9E663</accession>
<sequence>MTTTNDTVPDQLSSITDGVLGALPTKVLVHGASGARAEILLLGATVLSWRAPWHGGLAELMDGYLDEEDVVQQRGGRAAILFPFANRLRDDRYTFDGVTREMGLQYPADKEVIHGAARVAQWTLVEEDVSDPHGVSVTLAYSLRSGDITGYPFSLDATARFSLTATGLDLVLSFRNVGDVDAPVSAGWHPYFRLPGHASIDGLSLHVPARTAIVTDETLVPVPGNAAYRPLPDGVHDDRLEGVVHDNAWADLVADADGRVRTLLSEPGSGDGIAVWQTRGTVVVFTGDTVPRPRESVAIEPLETMTDAFNRPERDADVRLAAGAERTFACGVEVVTGR</sequence>
<dbReference type="Proteomes" id="UP000225548">
    <property type="component" value="Unassembled WGS sequence"/>
</dbReference>
<dbReference type="EMBL" id="PDJG01000001">
    <property type="protein sequence ID" value="PFG33845.1"/>
    <property type="molecule type" value="Genomic_DNA"/>
</dbReference>
<reference evidence="1 2" key="1">
    <citation type="submission" date="2017-10" db="EMBL/GenBank/DDBJ databases">
        <title>Sequencing the genomes of 1000 actinobacteria strains.</title>
        <authorList>
            <person name="Klenk H.-P."/>
        </authorList>
    </citation>
    <scope>NUCLEOTIDE SEQUENCE [LARGE SCALE GENOMIC DNA]</scope>
    <source>
        <strain evidence="1 2">DSM 18966</strain>
    </source>
</reference>
<dbReference type="InterPro" id="IPR008183">
    <property type="entry name" value="Aldose_1/G6P_1-epimerase"/>
</dbReference>
<keyword evidence="2" id="KW-1185">Reference proteome</keyword>
<dbReference type="PANTHER" id="PTHR10091:SF0">
    <property type="entry name" value="GALACTOSE MUTAROTASE"/>
    <property type="match status" value="1"/>
</dbReference>
<dbReference type="GO" id="GO:0004034">
    <property type="term" value="F:aldose 1-epimerase activity"/>
    <property type="evidence" value="ECO:0007669"/>
    <property type="project" value="TreeGrafter"/>
</dbReference>
<dbReference type="SUPFAM" id="SSF74650">
    <property type="entry name" value="Galactose mutarotase-like"/>
    <property type="match status" value="1"/>
</dbReference>
<dbReference type="RefSeq" id="WP_098454988.1">
    <property type="nucleotide sequence ID" value="NZ_PDJG01000001.1"/>
</dbReference>
<proteinExistence type="predicted"/>
<gene>
    <name evidence="1" type="ORF">ATL42_1739</name>
</gene>
<dbReference type="GO" id="GO:0033499">
    <property type="term" value="P:galactose catabolic process via UDP-galactose, Leloir pathway"/>
    <property type="evidence" value="ECO:0007669"/>
    <property type="project" value="TreeGrafter"/>
</dbReference>
<organism evidence="1 2">
    <name type="scientific">Sanguibacter antarcticus</name>
    <dbReference type="NCBI Taxonomy" id="372484"/>
    <lineage>
        <taxon>Bacteria</taxon>
        <taxon>Bacillati</taxon>
        <taxon>Actinomycetota</taxon>
        <taxon>Actinomycetes</taxon>
        <taxon>Micrococcales</taxon>
        <taxon>Sanguibacteraceae</taxon>
        <taxon>Sanguibacter</taxon>
    </lineage>
</organism>
<name>A0A2A9E663_9MICO</name>
<dbReference type="CDD" id="cd01081">
    <property type="entry name" value="Aldose_epim"/>
    <property type="match status" value="1"/>
</dbReference>
<dbReference type="Gene3D" id="2.70.98.10">
    <property type="match status" value="1"/>
</dbReference>
<dbReference type="PANTHER" id="PTHR10091">
    <property type="entry name" value="ALDOSE-1-EPIMERASE"/>
    <property type="match status" value="1"/>
</dbReference>
<dbReference type="Pfam" id="PF01263">
    <property type="entry name" value="Aldose_epim"/>
    <property type="match status" value="1"/>
</dbReference>
<protein>
    <submittedName>
        <fullName evidence="1">Aldose 1-epimerase</fullName>
    </submittedName>
</protein>
<comment type="caution">
    <text evidence="1">The sequence shown here is derived from an EMBL/GenBank/DDBJ whole genome shotgun (WGS) entry which is preliminary data.</text>
</comment>
<dbReference type="InterPro" id="IPR011013">
    <property type="entry name" value="Gal_mutarotase_sf_dom"/>
</dbReference>
<dbReference type="InterPro" id="IPR014718">
    <property type="entry name" value="GH-type_carb-bd"/>
</dbReference>